<dbReference type="AlphaFoldDB" id="A0A8J6FU30"/>
<name>A0A8J6FU30_ELECQ</name>
<gene>
    <name evidence="4" type="ORF">GDO78_000939</name>
</gene>
<keyword evidence="5" id="KW-1185">Reference proteome</keyword>
<dbReference type="InterPro" id="IPR031450">
    <property type="entry name" value="Poxin-SLFN/SLFN_N"/>
</dbReference>
<evidence type="ECO:0000259" key="2">
    <source>
        <dbReference type="Pfam" id="PF17057"/>
    </source>
</evidence>
<comment type="caution">
    <text evidence="4">The sequence shown here is derived from an EMBL/GenBank/DDBJ whole genome shotgun (WGS) entry which is preliminary data.</text>
</comment>
<sequence>MAQSDPYLTQEFKYPNRVYAGKASLGEGRRKKINREIRKHERENISKAVCTLLNSGGGIVLIESCDKDFNYSRDGLGQDIEDKLHELLYKLSARDYYDFFQKGSYLIIFVKTWDMQKTYPKLCTLDTGLYVRIFTSTKLVDAIQLMNVIEKKSQGKGKVARLSTDTEQHILEDLLAKEYLCLGQTMGLAESDHIEFKDYSTEKWTQRMKEVIKQYASAFGNSHGGYFIIGVDDKGTVKGCARGTTSSELECKIKEFLKSLIFVHLGDCKSDDDFYTLTIKDVKHENDHSGYVIFLEVKPFCCLGFVENPHSWILDSEPHDCLAKCCEAKQLTASEWVEILSNQGPDPSLESQFERLSIEKKPPRAKPVYRKKGLEKLPELQHSLFGSIGDNLTIKPDRLYEDLKAEYPGLEDLLSPILPNAGAVIVSRSWAVDLELESNPNVVCDILLLAPNHYPTLYSVLNAEVSENGLNYSRLLAFVLKQKLVNIGSFTGKLCVIPTVLCLNAEHGKSSSSGPVMEYPKTYKLEDLDTVKELLQSLTIVILSFRNLLSDQFGVEYFNLLTVEQYQVLADDFFNETLFVHGPPGTGKTLIALETVKRIKNRYNCSIFDILYICENKPLRNYVR</sequence>
<proteinExistence type="predicted"/>
<evidence type="ECO:0008006" key="6">
    <source>
        <dbReference type="Google" id="ProtNLM"/>
    </source>
</evidence>
<dbReference type="InterPro" id="IPR038461">
    <property type="entry name" value="Schlafen_AlbA_2_dom_sf"/>
</dbReference>
<dbReference type="Pfam" id="PF17057">
    <property type="entry name" value="B3R"/>
    <property type="match status" value="1"/>
</dbReference>
<protein>
    <recommendedName>
        <fullName evidence="6">Schlafen AlbA-2 domain-containing protein</fullName>
    </recommendedName>
</protein>
<dbReference type="SUPFAM" id="SSF52540">
    <property type="entry name" value="P-loop containing nucleoside triphosphate hydrolases"/>
    <property type="match status" value="1"/>
</dbReference>
<dbReference type="InterPro" id="IPR007421">
    <property type="entry name" value="Schlafen_AlbA_2_dom"/>
</dbReference>
<evidence type="ECO:0000313" key="4">
    <source>
        <dbReference type="EMBL" id="KAG9492705.1"/>
    </source>
</evidence>
<dbReference type="Gene3D" id="3.30.950.30">
    <property type="entry name" value="Schlafen, AAA domain"/>
    <property type="match status" value="1"/>
</dbReference>
<dbReference type="OrthoDB" id="6052143at2759"/>
<evidence type="ECO:0000259" key="1">
    <source>
        <dbReference type="Pfam" id="PF04326"/>
    </source>
</evidence>
<dbReference type="Proteomes" id="UP000770717">
    <property type="component" value="Unassembled WGS sequence"/>
</dbReference>
<dbReference type="PANTHER" id="PTHR12155:SF30">
    <property type="entry name" value="PROTEIN SLFN14"/>
    <property type="match status" value="1"/>
</dbReference>
<dbReference type="PANTHER" id="PTHR12155">
    <property type="entry name" value="SCHLAFEN"/>
    <property type="match status" value="1"/>
</dbReference>
<feature type="domain" description="Schlafen GTPase-like" evidence="3">
    <location>
        <begin position="391"/>
        <end position="525"/>
    </location>
</feature>
<organism evidence="4 5">
    <name type="scientific">Eleutherodactylus coqui</name>
    <name type="common">Puerto Rican coqui</name>
    <dbReference type="NCBI Taxonomy" id="57060"/>
    <lineage>
        <taxon>Eukaryota</taxon>
        <taxon>Metazoa</taxon>
        <taxon>Chordata</taxon>
        <taxon>Craniata</taxon>
        <taxon>Vertebrata</taxon>
        <taxon>Euteleostomi</taxon>
        <taxon>Amphibia</taxon>
        <taxon>Batrachia</taxon>
        <taxon>Anura</taxon>
        <taxon>Neobatrachia</taxon>
        <taxon>Hyloidea</taxon>
        <taxon>Eleutherodactylidae</taxon>
        <taxon>Eleutherodactylinae</taxon>
        <taxon>Eleutherodactylus</taxon>
        <taxon>Eleutherodactylus</taxon>
    </lineage>
</organism>
<accession>A0A8J6FU30</accession>
<evidence type="ECO:0000313" key="5">
    <source>
        <dbReference type="Proteomes" id="UP000770717"/>
    </source>
</evidence>
<dbReference type="InterPro" id="IPR048729">
    <property type="entry name" value="SLFN_GTPase-like"/>
</dbReference>
<dbReference type="Pfam" id="PF04326">
    <property type="entry name" value="SLFN_AlbA_2"/>
    <property type="match status" value="1"/>
</dbReference>
<evidence type="ECO:0000259" key="3">
    <source>
        <dbReference type="Pfam" id="PF21026"/>
    </source>
</evidence>
<dbReference type="InterPro" id="IPR029684">
    <property type="entry name" value="Schlafen"/>
</dbReference>
<dbReference type="InterPro" id="IPR027417">
    <property type="entry name" value="P-loop_NTPase"/>
</dbReference>
<feature type="domain" description="Poxin-Schlafen/Schlafen-like N-terminal" evidence="2">
    <location>
        <begin position="94"/>
        <end position="158"/>
    </location>
</feature>
<dbReference type="EMBL" id="WNTK01000001">
    <property type="protein sequence ID" value="KAG9492705.1"/>
    <property type="molecule type" value="Genomic_DNA"/>
</dbReference>
<reference evidence="4" key="1">
    <citation type="thesis" date="2020" institute="ProQuest LLC" country="789 East Eisenhower Parkway, Ann Arbor, MI, USA">
        <title>Comparative Genomics and Chromosome Evolution.</title>
        <authorList>
            <person name="Mudd A.B."/>
        </authorList>
    </citation>
    <scope>NUCLEOTIDE SEQUENCE</scope>
    <source>
        <strain evidence="4">HN-11 Male</strain>
        <tissue evidence="4">Kidney and liver</tissue>
    </source>
</reference>
<feature type="domain" description="Schlafen AlbA-2" evidence="1">
    <location>
        <begin position="190"/>
        <end position="297"/>
    </location>
</feature>
<dbReference type="Pfam" id="PF21026">
    <property type="entry name" value="SLFN_GTPase-like"/>
    <property type="match status" value="1"/>
</dbReference>